<feature type="region of interest" description="Disordered" evidence="1">
    <location>
        <begin position="152"/>
        <end position="173"/>
    </location>
</feature>
<dbReference type="OrthoDB" id="376826at2759"/>
<evidence type="ECO:0000313" key="3">
    <source>
        <dbReference type="Proteomes" id="UP000030671"/>
    </source>
</evidence>
<feature type="region of interest" description="Disordered" evidence="1">
    <location>
        <begin position="320"/>
        <end position="343"/>
    </location>
</feature>
<dbReference type="AlphaFoldDB" id="W4JW91"/>
<dbReference type="InParanoid" id="W4JW91"/>
<gene>
    <name evidence="2" type="ORF">HETIRDRAFT_453922</name>
</gene>
<evidence type="ECO:0000256" key="1">
    <source>
        <dbReference type="SAM" id="MobiDB-lite"/>
    </source>
</evidence>
<keyword evidence="3" id="KW-1185">Reference proteome</keyword>
<feature type="compositionally biased region" description="Low complexity" evidence="1">
    <location>
        <begin position="328"/>
        <end position="343"/>
    </location>
</feature>
<dbReference type="HOGENOM" id="CLU_063497_0_0_1"/>
<proteinExistence type="predicted"/>
<dbReference type="EMBL" id="KI925462">
    <property type="protein sequence ID" value="ETW77802.1"/>
    <property type="molecule type" value="Genomic_DNA"/>
</dbReference>
<dbReference type="GeneID" id="20676448"/>
<name>W4JW91_HETIT</name>
<sequence length="343" mass="35609">MADTQSAPGLPELTVLSRVASIPLITSSLAALTAYPATQHARDAAHALAAPLAPYTAPFAARCAPLLTRADGLANAGLDAVESRYPYPFRTPPQDIIADIRGSADHARAVAAKTVDDRLKNPAVAVAQGIDQRFTPLVDYFALAVSRLHPADPAGPSASDSSDSASSSSASTAADDAKYQYQRAYALSLDLKDQLYVYSNDQLAHLQAQSALVQKATQTAHSLSVLAASSAHAVQTRAHALSETMLQELHRVQTATAALPAHLQAALAPLTAALADAQAEIARVRAQDAPVADKAAALGRTVSAKVKPVLEAVARRVDGVRRRASGQPPDAVPDAIPAPAGEK</sequence>
<dbReference type="eggNOG" id="ENOG502S7Q3">
    <property type="taxonomic scope" value="Eukaryota"/>
</dbReference>
<evidence type="ECO:0000313" key="2">
    <source>
        <dbReference type="EMBL" id="ETW77802.1"/>
    </source>
</evidence>
<dbReference type="KEGG" id="hir:HETIRDRAFT_453922"/>
<accession>W4JW91</accession>
<dbReference type="Proteomes" id="UP000030671">
    <property type="component" value="Unassembled WGS sequence"/>
</dbReference>
<reference evidence="2 3" key="1">
    <citation type="journal article" date="2012" name="New Phytol.">
        <title>Insight into trade-off between wood decay and parasitism from the genome of a fungal forest pathogen.</title>
        <authorList>
            <person name="Olson A."/>
            <person name="Aerts A."/>
            <person name="Asiegbu F."/>
            <person name="Belbahri L."/>
            <person name="Bouzid O."/>
            <person name="Broberg A."/>
            <person name="Canback B."/>
            <person name="Coutinho P.M."/>
            <person name="Cullen D."/>
            <person name="Dalman K."/>
            <person name="Deflorio G."/>
            <person name="van Diepen L.T."/>
            <person name="Dunand C."/>
            <person name="Duplessis S."/>
            <person name="Durling M."/>
            <person name="Gonthier P."/>
            <person name="Grimwood J."/>
            <person name="Fossdal C.G."/>
            <person name="Hansson D."/>
            <person name="Henrissat B."/>
            <person name="Hietala A."/>
            <person name="Himmelstrand K."/>
            <person name="Hoffmeister D."/>
            <person name="Hogberg N."/>
            <person name="James T.Y."/>
            <person name="Karlsson M."/>
            <person name="Kohler A."/>
            <person name="Kues U."/>
            <person name="Lee Y.H."/>
            <person name="Lin Y.C."/>
            <person name="Lind M."/>
            <person name="Lindquist E."/>
            <person name="Lombard V."/>
            <person name="Lucas S."/>
            <person name="Lunden K."/>
            <person name="Morin E."/>
            <person name="Murat C."/>
            <person name="Park J."/>
            <person name="Raffaello T."/>
            <person name="Rouze P."/>
            <person name="Salamov A."/>
            <person name="Schmutz J."/>
            <person name="Solheim H."/>
            <person name="Stahlberg J."/>
            <person name="Velez H."/>
            <person name="de Vries R.P."/>
            <person name="Wiebenga A."/>
            <person name="Woodward S."/>
            <person name="Yakovlev I."/>
            <person name="Garbelotto M."/>
            <person name="Martin F."/>
            <person name="Grigoriev I.V."/>
            <person name="Stenlid J."/>
        </authorList>
    </citation>
    <scope>NUCLEOTIDE SEQUENCE [LARGE SCALE GENOMIC DNA]</scope>
    <source>
        <strain evidence="2 3">TC 32-1</strain>
    </source>
</reference>
<organism evidence="2 3">
    <name type="scientific">Heterobasidion irregulare (strain TC 32-1)</name>
    <dbReference type="NCBI Taxonomy" id="747525"/>
    <lineage>
        <taxon>Eukaryota</taxon>
        <taxon>Fungi</taxon>
        <taxon>Dikarya</taxon>
        <taxon>Basidiomycota</taxon>
        <taxon>Agaricomycotina</taxon>
        <taxon>Agaricomycetes</taxon>
        <taxon>Russulales</taxon>
        <taxon>Bondarzewiaceae</taxon>
        <taxon>Heterobasidion</taxon>
        <taxon>Heterobasidion annosum species complex</taxon>
    </lineage>
</organism>
<dbReference type="RefSeq" id="XP_009549829.1">
    <property type="nucleotide sequence ID" value="XM_009551534.1"/>
</dbReference>
<protein>
    <recommendedName>
        <fullName evidence="4">Lipid droplet-associated perilipin protein</fullName>
    </recommendedName>
</protein>
<evidence type="ECO:0008006" key="4">
    <source>
        <dbReference type="Google" id="ProtNLM"/>
    </source>
</evidence>
<dbReference type="STRING" id="747525.W4JW91"/>